<reference evidence="5" key="1">
    <citation type="submission" date="2020-01" db="EMBL/GenBank/DDBJ databases">
        <authorList>
            <person name="Mishra B."/>
        </authorList>
    </citation>
    <scope>NUCLEOTIDE SEQUENCE [LARGE SCALE GENOMIC DNA]</scope>
</reference>
<keyword evidence="3" id="KW-0812">Transmembrane</keyword>
<evidence type="ECO:0000256" key="3">
    <source>
        <dbReference type="SAM" id="Phobius"/>
    </source>
</evidence>
<name>A0A6D2KJV7_9BRAS</name>
<feature type="domain" description="DC1" evidence="4">
    <location>
        <begin position="11"/>
        <end position="54"/>
    </location>
</feature>
<dbReference type="SUPFAM" id="SSF57889">
    <property type="entry name" value="Cysteine-rich domain"/>
    <property type="match status" value="2"/>
</dbReference>
<keyword evidence="3" id="KW-1133">Transmembrane helix</keyword>
<dbReference type="PANTHER" id="PTHR47841">
    <property type="entry name" value="DIACYLGLYCEROL KINASE THETA-LIKE-RELATED"/>
    <property type="match status" value="1"/>
</dbReference>
<organism evidence="5 6">
    <name type="scientific">Microthlaspi erraticum</name>
    <dbReference type="NCBI Taxonomy" id="1685480"/>
    <lineage>
        <taxon>Eukaryota</taxon>
        <taxon>Viridiplantae</taxon>
        <taxon>Streptophyta</taxon>
        <taxon>Embryophyta</taxon>
        <taxon>Tracheophyta</taxon>
        <taxon>Spermatophyta</taxon>
        <taxon>Magnoliopsida</taxon>
        <taxon>eudicotyledons</taxon>
        <taxon>Gunneridae</taxon>
        <taxon>Pentapetalae</taxon>
        <taxon>rosids</taxon>
        <taxon>malvids</taxon>
        <taxon>Brassicales</taxon>
        <taxon>Brassicaceae</taxon>
        <taxon>Coluteocarpeae</taxon>
        <taxon>Microthlaspi</taxon>
    </lineage>
</organism>
<sequence length="232" mass="25274">MSTERLTVQHFSHNHPLTEVNVVGTYTCNGCKLYGTGKTYRCNDCDYDLHEYCATCPQILRYSWHAPDHELSLINGPTHMTERGCYVCRVYIQGMFYKCMHCSFESHPLCTHGPTPMYASSPDATVTTTTKQRSLHDPAGHGQPSSPQHYGQGNPYGYAQMGPYGSHPHGGVHHQQPHMSPGSPKTEPKADSSKGKKKKGGFLGAFQAVVAGSATIAAQVAVAMVAGEEYPA</sequence>
<dbReference type="Pfam" id="PF03107">
    <property type="entry name" value="C1_2"/>
    <property type="match status" value="2"/>
</dbReference>
<evidence type="ECO:0000313" key="6">
    <source>
        <dbReference type="Proteomes" id="UP000467841"/>
    </source>
</evidence>
<keyword evidence="3" id="KW-0472">Membrane</keyword>
<dbReference type="AlphaFoldDB" id="A0A6D2KJV7"/>
<accession>A0A6D2KJV7</accession>
<comment type="caution">
    <text evidence="5">The sequence shown here is derived from an EMBL/GenBank/DDBJ whole genome shotgun (WGS) entry which is preliminary data.</text>
</comment>
<proteinExistence type="predicted"/>
<gene>
    <name evidence="5" type="ORF">MERR_LOCUS39467</name>
</gene>
<dbReference type="InterPro" id="IPR046349">
    <property type="entry name" value="C1-like_sf"/>
</dbReference>
<dbReference type="OrthoDB" id="945197at2759"/>
<feature type="domain" description="DC1" evidence="4">
    <location>
        <begin position="66"/>
        <end position="110"/>
    </location>
</feature>
<dbReference type="EMBL" id="CACVBM020001496">
    <property type="protein sequence ID" value="CAA7052232.1"/>
    <property type="molecule type" value="Genomic_DNA"/>
</dbReference>
<evidence type="ECO:0000313" key="5">
    <source>
        <dbReference type="EMBL" id="CAA7052232.1"/>
    </source>
</evidence>
<dbReference type="Proteomes" id="UP000467841">
    <property type="component" value="Unassembled WGS sequence"/>
</dbReference>
<keyword evidence="1" id="KW-0677">Repeat</keyword>
<evidence type="ECO:0000256" key="1">
    <source>
        <dbReference type="ARBA" id="ARBA00022737"/>
    </source>
</evidence>
<feature type="compositionally biased region" description="Polar residues" evidence="2">
    <location>
        <begin position="122"/>
        <end position="132"/>
    </location>
</feature>
<dbReference type="PANTHER" id="PTHR47841:SF5">
    <property type="entry name" value="CYSTEINE_HISTIDINE-RICH C1 DOMAIN FAMILY PROTEIN"/>
    <property type="match status" value="1"/>
</dbReference>
<dbReference type="InterPro" id="IPR004146">
    <property type="entry name" value="DC1"/>
</dbReference>
<feature type="region of interest" description="Disordered" evidence="2">
    <location>
        <begin position="121"/>
        <end position="198"/>
    </location>
</feature>
<evidence type="ECO:0000259" key="4">
    <source>
        <dbReference type="Pfam" id="PF03107"/>
    </source>
</evidence>
<keyword evidence="6" id="KW-1185">Reference proteome</keyword>
<feature type="transmembrane region" description="Helical" evidence="3">
    <location>
        <begin position="202"/>
        <end position="226"/>
    </location>
</feature>
<protein>
    <recommendedName>
        <fullName evidence="4">DC1 domain-containing protein</fullName>
    </recommendedName>
</protein>
<evidence type="ECO:0000256" key="2">
    <source>
        <dbReference type="SAM" id="MobiDB-lite"/>
    </source>
</evidence>